<gene>
    <name evidence="5" type="ORF">K7432_006949</name>
</gene>
<evidence type="ECO:0000313" key="6">
    <source>
        <dbReference type="Proteomes" id="UP001479436"/>
    </source>
</evidence>
<protein>
    <recommendedName>
        <fullName evidence="4">RRM domain-containing protein</fullName>
    </recommendedName>
</protein>
<dbReference type="Gene3D" id="3.30.70.330">
    <property type="match status" value="4"/>
</dbReference>
<feature type="domain" description="RRM" evidence="4">
    <location>
        <begin position="480"/>
        <end position="556"/>
    </location>
</feature>
<dbReference type="SUPFAM" id="SSF54928">
    <property type="entry name" value="RNA-binding domain, RBD"/>
    <property type="match status" value="4"/>
</dbReference>
<keyword evidence="1 2" id="KW-0694">RNA-binding</keyword>
<sequence>MLLFPQFILMLLPVSLFAVAWQDLKDLFRQFGTVTRADIMLSPNGTSQGCGTVVFAQPEDAQAALVQLNGFQWYGRFIEVREDRSLFDFPVDPIDSTSFYMDRSFELERLSNKATMYHFNPFGTNKSRDSSITNESGSATDVFSSATSLVQYSKPIEVRQIFVGNLPFRVQWKEVKDLFRKAGNVLRADLGLTQENRPKGHCTVLFATVEDAQNAVDMLNGYTWYGRTLEVREDRGYVEYRVTPLINAEDLENISNGLAMINPNERQIFVGNLPFQCRWQNLKDLFRSAGTVLRADIAVSFDGKSRGFGTVLFAAPEDARKAIAMYNGFQINGRTLHVQFHKCSTYSNIPIQRRPSPSFILSHQPPIGHKNFGPMQSNFHHLSSSQIHSNPHFIPSYSHFRSPVLNSLNHSNESFVFPPSLSLDSKTTDFMNISRLSSVQGLLHSPTFQDMMPSNQSHSLPSVSPYTLSHQANPIASSATQVFVRNLPYSIHWQELRHLFSQIGPVSRAEIFEVNGKSKGIGIVRYCSSIDAHVAVQRLNGFLLAGRSLEVHFDRFVF</sequence>
<dbReference type="InterPro" id="IPR050374">
    <property type="entry name" value="RRT5_SRSF_SR"/>
</dbReference>
<evidence type="ECO:0000256" key="2">
    <source>
        <dbReference type="PROSITE-ProRule" id="PRU00176"/>
    </source>
</evidence>
<dbReference type="PROSITE" id="PS50102">
    <property type="entry name" value="RRM"/>
    <property type="match status" value="4"/>
</dbReference>
<dbReference type="PANTHER" id="PTHR23003">
    <property type="entry name" value="RNA RECOGNITION MOTIF RRM DOMAIN CONTAINING PROTEIN"/>
    <property type="match status" value="1"/>
</dbReference>
<feature type="domain" description="RRM" evidence="4">
    <location>
        <begin position="159"/>
        <end position="236"/>
    </location>
</feature>
<dbReference type="SMART" id="SM00360">
    <property type="entry name" value="RRM"/>
    <property type="match status" value="4"/>
</dbReference>
<reference evidence="5 6" key="1">
    <citation type="submission" date="2023-04" db="EMBL/GenBank/DDBJ databases">
        <title>Genome of Basidiobolus ranarum AG-B5.</title>
        <authorList>
            <person name="Stajich J.E."/>
            <person name="Carter-House D."/>
            <person name="Gryganskyi A."/>
        </authorList>
    </citation>
    <scope>NUCLEOTIDE SEQUENCE [LARGE SCALE GENOMIC DNA]</scope>
    <source>
        <strain evidence="5 6">AG-B5</strain>
    </source>
</reference>
<comment type="caution">
    <text evidence="5">The sequence shown here is derived from an EMBL/GenBank/DDBJ whole genome shotgun (WGS) entry which is preliminary data.</text>
</comment>
<dbReference type="EMBL" id="JASJQH010007201">
    <property type="protein sequence ID" value="KAK9712714.1"/>
    <property type="molecule type" value="Genomic_DNA"/>
</dbReference>
<feature type="signal peptide" evidence="3">
    <location>
        <begin position="1"/>
        <end position="18"/>
    </location>
</feature>
<accession>A0ABR2W1B0</accession>
<dbReference type="Proteomes" id="UP001479436">
    <property type="component" value="Unassembled WGS sequence"/>
</dbReference>
<feature type="chain" id="PRO_5046348513" description="RRM domain-containing protein" evidence="3">
    <location>
        <begin position="19"/>
        <end position="558"/>
    </location>
</feature>
<proteinExistence type="predicted"/>
<feature type="domain" description="RRM" evidence="4">
    <location>
        <begin position="266"/>
        <end position="343"/>
    </location>
</feature>
<feature type="domain" description="RRM" evidence="4">
    <location>
        <begin position="5"/>
        <end position="85"/>
    </location>
</feature>
<dbReference type="InterPro" id="IPR000504">
    <property type="entry name" value="RRM_dom"/>
</dbReference>
<dbReference type="InterPro" id="IPR035979">
    <property type="entry name" value="RBD_domain_sf"/>
</dbReference>
<keyword evidence="6" id="KW-1185">Reference proteome</keyword>
<evidence type="ECO:0000256" key="1">
    <source>
        <dbReference type="ARBA" id="ARBA00022884"/>
    </source>
</evidence>
<dbReference type="InterPro" id="IPR012677">
    <property type="entry name" value="Nucleotide-bd_a/b_plait_sf"/>
</dbReference>
<evidence type="ECO:0000256" key="3">
    <source>
        <dbReference type="SAM" id="SignalP"/>
    </source>
</evidence>
<dbReference type="PANTHER" id="PTHR23003:SF64">
    <property type="entry name" value="RRM DOMAIN-CONTAINING PROTEIN"/>
    <property type="match status" value="1"/>
</dbReference>
<keyword evidence="3" id="KW-0732">Signal</keyword>
<evidence type="ECO:0000313" key="5">
    <source>
        <dbReference type="EMBL" id="KAK9712714.1"/>
    </source>
</evidence>
<organism evidence="5 6">
    <name type="scientific">Basidiobolus ranarum</name>
    <dbReference type="NCBI Taxonomy" id="34480"/>
    <lineage>
        <taxon>Eukaryota</taxon>
        <taxon>Fungi</taxon>
        <taxon>Fungi incertae sedis</taxon>
        <taxon>Zoopagomycota</taxon>
        <taxon>Entomophthoromycotina</taxon>
        <taxon>Basidiobolomycetes</taxon>
        <taxon>Basidiobolales</taxon>
        <taxon>Basidiobolaceae</taxon>
        <taxon>Basidiobolus</taxon>
    </lineage>
</organism>
<dbReference type="Pfam" id="PF00076">
    <property type="entry name" value="RRM_1"/>
    <property type="match status" value="4"/>
</dbReference>
<name>A0ABR2W1B0_9FUNG</name>
<evidence type="ECO:0000259" key="4">
    <source>
        <dbReference type="PROSITE" id="PS50102"/>
    </source>
</evidence>